<evidence type="ECO:0000259" key="1">
    <source>
        <dbReference type="SMART" id="SM00717"/>
    </source>
</evidence>
<evidence type="ECO:0000313" key="4">
    <source>
        <dbReference type="Proteomes" id="UP001642409"/>
    </source>
</evidence>
<evidence type="ECO:0000313" key="2">
    <source>
        <dbReference type="EMBL" id="CAI9952731.1"/>
    </source>
</evidence>
<proteinExistence type="predicted"/>
<dbReference type="Proteomes" id="UP001642409">
    <property type="component" value="Unassembled WGS sequence"/>
</dbReference>
<accession>A0AA86Q8U5</accession>
<dbReference type="InterPro" id="IPR001005">
    <property type="entry name" value="SANT/Myb"/>
</dbReference>
<organism evidence="2">
    <name type="scientific">Hexamita inflata</name>
    <dbReference type="NCBI Taxonomy" id="28002"/>
    <lineage>
        <taxon>Eukaryota</taxon>
        <taxon>Metamonada</taxon>
        <taxon>Diplomonadida</taxon>
        <taxon>Hexamitidae</taxon>
        <taxon>Hexamitinae</taxon>
        <taxon>Hexamita</taxon>
    </lineage>
</organism>
<dbReference type="Gene3D" id="1.10.10.60">
    <property type="entry name" value="Homeodomain-like"/>
    <property type="match status" value="1"/>
</dbReference>
<dbReference type="CDD" id="cd00167">
    <property type="entry name" value="SANT"/>
    <property type="match status" value="1"/>
</dbReference>
<protein>
    <submittedName>
        <fullName evidence="2">SANT/Myb domain</fullName>
    </submittedName>
    <submittedName>
        <fullName evidence="3">SANT/Myb_domain</fullName>
    </submittedName>
</protein>
<sequence length="105" mass="12749">MNATNTVMRKTWTSQEKERFVQLYKIHRINFDQYVYHFENRTLSQIKSFYYNQKYNNRQLENQKQRNEDFQSSILKAYSQSFDSVSHIAGNLTDDADTIHYFCDL</sequence>
<feature type="domain" description="Myb-like" evidence="1">
    <location>
        <begin position="8"/>
        <end position="56"/>
    </location>
</feature>
<dbReference type="EMBL" id="CAXDID020000018">
    <property type="protein sequence ID" value="CAL5985172.1"/>
    <property type="molecule type" value="Genomic_DNA"/>
</dbReference>
<dbReference type="AlphaFoldDB" id="A0AA86Q8U5"/>
<name>A0AA86Q8U5_9EUKA</name>
<dbReference type="InterPro" id="IPR009057">
    <property type="entry name" value="Homeodomain-like_sf"/>
</dbReference>
<comment type="caution">
    <text evidence="2">The sequence shown here is derived from an EMBL/GenBank/DDBJ whole genome shotgun (WGS) entry which is preliminary data.</text>
</comment>
<evidence type="ECO:0000313" key="3">
    <source>
        <dbReference type="EMBL" id="CAL5985172.1"/>
    </source>
</evidence>
<dbReference type="SUPFAM" id="SSF46689">
    <property type="entry name" value="Homeodomain-like"/>
    <property type="match status" value="1"/>
</dbReference>
<gene>
    <name evidence="2" type="ORF">HINF_LOCUS40376</name>
    <name evidence="3" type="ORF">HINF_LOCUS8633</name>
</gene>
<keyword evidence="4" id="KW-1185">Reference proteome</keyword>
<reference evidence="2" key="1">
    <citation type="submission" date="2023-06" db="EMBL/GenBank/DDBJ databases">
        <authorList>
            <person name="Kurt Z."/>
        </authorList>
    </citation>
    <scope>NUCLEOTIDE SEQUENCE</scope>
</reference>
<dbReference type="EMBL" id="CATOUU010000834">
    <property type="protein sequence ID" value="CAI9952731.1"/>
    <property type="molecule type" value="Genomic_DNA"/>
</dbReference>
<dbReference type="SMART" id="SM00717">
    <property type="entry name" value="SANT"/>
    <property type="match status" value="1"/>
</dbReference>
<reference evidence="3 4" key="2">
    <citation type="submission" date="2024-07" db="EMBL/GenBank/DDBJ databases">
        <authorList>
            <person name="Akdeniz Z."/>
        </authorList>
    </citation>
    <scope>NUCLEOTIDE SEQUENCE [LARGE SCALE GENOMIC DNA]</scope>
</reference>